<protein>
    <submittedName>
        <fullName evidence="3">Peptidase C14</fullName>
    </submittedName>
</protein>
<feature type="domain" description="Caspase family p20" evidence="2">
    <location>
        <begin position="21"/>
        <end position="150"/>
    </location>
</feature>
<dbReference type="Gene3D" id="1.25.40.10">
    <property type="entry name" value="Tetratricopeptide repeat domain"/>
    <property type="match status" value="3"/>
</dbReference>
<dbReference type="PROSITE" id="PS50208">
    <property type="entry name" value="CASPASE_P20"/>
    <property type="match status" value="1"/>
</dbReference>
<dbReference type="Proteomes" id="UP000503017">
    <property type="component" value="Chromosome"/>
</dbReference>
<dbReference type="GO" id="GO:0006508">
    <property type="term" value="P:proteolysis"/>
    <property type="evidence" value="ECO:0007669"/>
    <property type="project" value="InterPro"/>
</dbReference>
<organism evidence="3 4">
    <name type="scientific">Mesorhizobium loti R88b</name>
    <dbReference type="NCBI Taxonomy" id="935548"/>
    <lineage>
        <taxon>Bacteria</taxon>
        <taxon>Pseudomonadati</taxon>
        <taxon>Pseudomonadota</taxon>
        <taxon>Alphaproteobacteria</taxon>
        <taxon>Hyphomicrobiales</taxon>
        <taxon>Phyllobacteriaceae</taxon>
        <taxon>Mesorhizobium</taxon>
    </lineage>
</organism>
<dbReference type="PANTHER" id="PTHR22576:SF37">
    <property type="entry name" value="MUCOSA-ASSOCIATED LYMPHOID TISSUE LYMPHOMA TRANSLOCATION PROTEIN 1"/>
    <property type="match status" value="1"/>
</dbReference>
<keyword evidence="1" id="KW-0732">Signal</keyword>
<dbReference type="GO" id="GO:0004197">
    <property type="term" value="F:cysteine-type endopeptidase activity"/>
    <property type="evidence" value="ECO:0007669"/>
    <property type="project" value="InterPro"/>
</dbReference>
<feature type="signal peptide" evidence="1">
    <location>
        <begin position="1"/>
        <end position="20"/>
    </location>
</feature>
<dbReference type="PANTHER" id="PTHR22576">
    <property type="entry name" value="MUCOSA ASSOCIATED LYMPHOID TISSUE LYMPHOMA TRANSLOCATION PROTEIN 1/PARACASPASE"/>
    <property type="match status" value="1"/>
</dbReference>
<proteinExistence type="predicted"/>
<dbReference type="SMART" id="SM00028">
    <property type="entry name" value="TPR"/>
    <property type="match status" value="6"/>
</dbReference>
<feature type="chain" id="PRO_5026952205" evidence="1">
    <location>
        <begin position="21"/>
        <end position="990"/>
    </location>
</feature>
<dbReference type="Pfam" id="PF00656">
    <property type="entry name" value="Peptidase_C14"/>
    <property type="match status" value="1"/>
</dbReference>
<dbReference type="InterPro" id="IPR029030">
    <property type="entry name" value="Caspase-like_dom_sf"/>
</dbReference>
<gene>
    <name evidence="3" type="ORF">EB235_18515</name>
</gene>
<evidence type="ECO:0000256" key="1">
    <source>
        <dbReference type="SAM" id="SignalP"/>
    </source>
</evidence>
<reference evidence="3 4" key="1">
    <citation type="submission" date="2018-10" db="EMBL/GenBank/DDBJ databases">
        <authorList>
            <person name="Perry B.J."/>
            <person name="Sullivan J.T."/>
            <person name="Murphy R.J.T."/>
            <person name="Ramsay J.P."/>
            <person name="Ronson C.W."/>
        </authorList>
    </citation>
    <scope>NUCLEOTIDE SEQUENCE [LARGE SCALE GENOMIC DNA]</scope>
    <source>
        <strain evidence="3 4">R88b</strain>
    </source>
</reference>
<dbReference type="InterPro" id="IPR011600">
    <property type="entry name" value="Pept_C14_caspase"/>
</dbReference>
<dbReference type="InterPro" id="IPR001309">
    <property type="entry name" value="Pept_C14_p20"/>
</dbReference>
<evidence type="ECO:0000313" key="3">
    <source>
        <dbReference type="EMBL" id="QKD03250.1"/>
    </source>
</evidence>
<dbReference type="InterPro" id="IPR011990">
    <property type="entry name" value="TPR-like_helical_dom_sf"/>
</dbReference>
<dbReference type="InterPro" id="IPR019734">
    <property type="entry name" value="TPR_rpt"/>
</dbReference>
<sequence>MRRFLIVLVLVCSTVFPAWAEQRFALVMAVDAYKNVRPLGNAVNDAQTIKKSLEKLGFQVTLETDRDLRRMRRALEDFREDAAGADVALVYFAGHGVEISGENRLLPTDADATSVDTLKETSLPMEEVRETVSSVSKVGLILLDACRNDPFAGGAGAGRGVKALNVKTTAEVRPGLGRLGKAENLLYTFSAAPGATAADGNGENSPFTAGLAKYLATDGLEIRSVLTLVQQEVYDRSRGAQLPYVENGLPQMFFASKSAGQLPERERLLLAMADVTPDLRDEVERLARDKDMPLAPLYGALIDSGAKSLSADDRRKKLAEAADAFVAVRAQMKTLASADPTVAKLRQDAQSQLDLGAFDTARGKLAEAAEIDATSRDALKANFLDRTLSEATTHMISGGAARSNLKYDLAIESYEKASALYDDLARDKLPEAQRKQQLESLEVLGDLYLTVGNLSGGRSAYERQQKVATALAEAEPSNAAWQDNVAASTLKLGDVQRDQGDSSAALASYQRGLAIRTELAAGNAPDAGALGLEAAAFLKVGALHKLQGNDEMAMAAYTSARDIAARLAGKDPANEDLQSTLALSDRQIGEIQQDKKQLSQALASFGESLDISKKLAEAAPDNALRQFDLATAYDALGYAQYDKNQADGSGTTIGESAVASFETSVAITRRLIAADPNNTSWQRGLAGTLERMGQAIYFSDGVITHEDADRSLAAYKEANGIRERLVQSDAVNKQWVADLITSYEKMATWYEFVPDDATAIEFTKKAHQASLNLAALDPENMGWQHNATLYHAKIASSYSQMKDYANALKYDEAGLAYATKIVEAQPDKQTYQSDLIVFHSRVAIDKRLMNDYKSYWAQNDLRLEAAKKFATQFPQNVNSLRDLYEAYVEVADSYTTNFPQDAMKLYKAAETAAAKAVSIEPKNPEFDFAVYNAEVKTGYVLEDQGDKAGAKAAYEASLKSVQKAIDLKPDEVLYTASRDHALARIDGISN</sequence>
<dbReference type="RefSeq" id="WP_051429592.1">
    <property type="nucleotide sequence ID" value="NZ_CP033367.1"/>
</dbReference>
<dbReference type="InterPro" id="IPR052039">
    <property type="entry name" value="Caspase-related_regulators"/>
</dbReference>
<dbReference type="EMBL" id="CP033367">
    <property type="protein sequence ID" value="QKD03250.1"/>
    <property type="molecule type" value="Genomic_DNA"/>
</dbReference>
<evidence type="ECO:0000259" key="2">
    <source>
        <dbReference type="PROSITE" id="PS50208"/>
    </source>
</evidence>
<name>A0A6M7WH26_RHILI</name>
<dbReference type="SUPFAM" id="SSF48452">
    <property type="entry name" value="TPR-like"/>
    <property type="match status" value="2"/>
</dbReference>
<dbReference type="Gene3D" id="3.40.50.1460">
    <property type="match status" value="1"/>
</dbReference>
<dbReference type="SUPFAM" id="SSF52129">
    <property type="entry name" value="Caspase-like"/>
    <property type="match status" value="1"/>
</dbReference>
<dbReference type="AlphaFoldDB" id="A0A6M7WH26"/>
<accession>A0A6M7WH26</accession>
<evidence type="ECO:0000313" key="4">
    <source>
        <dbReference type="Proteomes" id="UP000503017"/>
    </source>
</evidence>